<feature type="transmembrane region" description="Helical" evidence="1">
    <location>
        <begin position="46"/>
        <end position="74"/>
    </location>
</feature>
<evidence type="ECO:0000313" key="2">
    <source>
        <dbReference type="EMBL" id="GAA1674769.1"/>
    </source>
</evidence>
<dbReference type="RefSeq" id="WP_344147757.1">
    <property type="nucleotide sequence ID" value="NZ_BAAANF010000004.1"/>
</dbReference>
<dbReference type="Proteomes" id="UP001500280">
    <property type="component" value="Unassembled WGS sequence"/>
</dbReference>
<comment type="caution">
    <text evidence="2">The sequence shown here is derived from an EMBL/GenBank/DDBJ whole genome shotgun (WGS) entry which is preliminary data.</text>
</comment>
<protein>
    <submittedName>
        <fullName evidence="2">Uncharacterized protein</fullName>
    </submittedName>
</protein>
<gene>
    <name evidence="2" type="ORF">GCM10009745_17310</name>
</gene>
<evidence type="ECO:0000256" key="1">
    <source>
        <dbReference type="SAM" id="Phobius"/>
    </source>
</evidence>
<accession>A0ABN2GPM1</accession>
<keyword evidence="1" id="KW-0812">Transmembrane</keyword>
<organism evidence="2 3">
    <name type="scientific">Kribbella yunnanensis</name>
    <dbReference type="NCBI Taxonomy" id="190194"/>
    <lineage>
        <taxon>Bacteria</taxon>
        <taxon>Bacillati</taxon>
        <taxon>Actinomycetota</taxon>
        <taxon>Actinomycetes</taxon>
        <taxon>Propionibacteriales</taxon>
        <taxon>Kribbellaceae</taxon>
        <taxon>Kribbella</taxon>
    </lineage>
</organism>
<sequence>MATARTDVTYTGRQIAVAWVTWYPRWLPVWPRQHGEDPTWRPRPPWMWPAFITFFVCLALFILICIVDEIAYAVSRRLGKRTRT</sequence>
<reference evidence="2 3" key="1">
    <citation type="journal article" date="2019" name="Int. J. Syst. Evol. Microbiol.">
        <title>The Global Catalogue of Microorganisms (GCM) 10K type strain sequencing project: providing services to taxonomists for standard genome sequencing and annotation.</title>
        <authorList>
            <consortium name="The Broad Institute Genomics Platform"/>
            <consortium name="The Broad Institute Genome Sequencing Center for Infectious Disease"/>
            <person name="Wu L."/>
            <person name="Ma J."/>
        </authorList>
    </citation>
    <scope>NUCLEOTIDE SEQUENCE [LARGE SCALE GENOMIC DNA]</scope>
    <source>
        <strain evidence="2 3">JCM 14307</strain>
    </source>
</reference>
<keyword evidence="1" id="KW-1133">Transmembrane helix</keyword>
<name>A0ABN2GPM1_9ACTN</name>
<keyword evidence="1" id="KW-0472">Membrane</keyword>
<keyword evidence="3" id="KW-1185">Reference proteome</keyword>
<dbReference type="EMBL" id="BAAANF010000004">
    <property type="protein sequence ID" value="GAA1674769.1"/>
    <property type="molecule type" value="Genomic_DNA"/>
</dbReference>
<proteinExistence type="predicted"/>
<evidence type="ECO:0000313" key="3">
    <source>
        <dbReference type="Proteomes" id="UP001500280"/>
    </source>
</evidence>